<organism evidence="3 4">
    <name type="scientific">Pseudonocardia hispaniensis</name>
    <dbReference type="NCBI Taxonomy" id="904933"/>
    <lineage>
        <taxon>Bacteria</taxon>
        <taxon>Bacillati</taxon>
        <taxon>Actinomycetota</taxon>
        <taxon>Actinomycetes</taxon>
        <taxon>Pseudonocardiales</taxon>
        <taxon>Pseudonocardiaceae</taxon>
        <taxon>Pseudonocardia</taxon>
    </lineage>
</organism>
<gene>
    <name evidence="3" type="ORF">ACFQE5_04985</name>
</gene>
<accession>A0ABW1IYT8</accession>
<dbReference type="InterPro" id="IPR007210">
    <property type="entry name" value="ABC_Gly_betaine_transp_sub-bd"/>
</dbReference>
<dbReference type="SUPFAM" id="SSF53850">
    <property type="entry name" value="Periplasmic binding protein-like II"/>
    <property type="match status" value="1"/>
</dbReference>
<dbReference type="Gene3D" id="3.40.190.10">
    <property type="entry name" value="Periplasmic binding protein-like II"/>
    <property type="match status" value="1"/>
</dbReference>
<dbReference type="Gene3D" id="3.40.190.100">
    <property type="entry name" value="Glycine betaine-binding periplasmic protein, domain 2"/>
    <property type="match status" value="1"/>
</dbReference>
<dbReference type="EMBL" id="JBHSQW010000010">
    <property type="protein sequence ID" value="MFC5993570.1"/>
    <property type="molecule type" value="Genomic_DNA"/>
</dbReference>
<dbReference type="RefSeq" id="WP_379583296.1">
    <property type="nucleotide sequence ID" value="NZ_JBHSQW010000010.1"/>
</dbReference>
<evidence type="ECO:0000259" key="2">
    <source>
        <dbReference type="Pfam" id="PF04069"/>
    </source>
</evidence>
<feature type="signal peptide" evidence="1">
    <location>
        <begin position="1"/>
        <end position="28"/>
    </location>
</feature>
<dbReference type="Pfam" id="PF04069">
    <property type="entry name" value="OpuAC"/>
    <property type="match status" value="1"/>
</dbReference>
<feature type="chain" id="PRO_5045220982" evidence="1">
    <location>
        <begin position="29"/>
        <end position="344"/>
    </location>
</feature>
<evidence type="ECO:0000313" key="4">
    <source>
        <dbReference type="Proteomes" id="UP001596302"/>
    </source>
</evidence>
<sequence length="344" mass="36968">MSSIGARLRLIVTALVLVLVGAACGGQAAPGAPPVGAGPAPQPATEEGIPRSAIRIAVNPWTGSAVNAQVAKIIIERELKQPVALVHIDEYAQFPALAAGDLDATLEVWPSGHAADIVRYIEGRRGGPLRDGGVVDGGRLGVVGNIGWWVPTYLLAERPELATVEGLRANADLFATPASGGKGQLLLGDPSYVSYDEEIIKNLGLNLQVVRAGSEQALLDALDTAFRNRDPLLLYFWTPHPAHNRYDLTEVRLPAYDEDCAIAARERAGQGYDCDYASDVLFKAFSLGLQGKSPEVFRFLSTFSYTNDDQESIGALVDEQGLDVAAAAEKWVNENEPVWRRWLT</sequence>
<name>A0ABW1IYT8_9PSEU</name>
<feature type="domain" description="ABC-type glycine betaine transport system substrate-binding" evidence="2">
    <location>
        <begin position="54"/>
        <end position="334"/>
    </location>
</feature>
<evidence type="ECO:0000256" key="1">
    <source>
        <dbReference type="SAM" id="SignalP"/>
    </source>
</evidence>
<reference evidence="4" key="1">
    <citation type="journal article" date="2019" name="Int. J. Syst. Evol. Microbiol.">
        <title>The Global Catalogue of Microorganisms (GCM) 10K type strain sequencing project: providing services to taxonomists for standard genome sequencing and annotation.</title>
        <authorList>
            <consortium name="The Broad Institute Genomics Platform"/>
            <consortium name="The Broad Institute Genome Sequencing Center for Infectious Disease"/>
            <person name="Wu L."/>
            <person name="Ma J."/>
        </authorList>
    </citation>
    <scope>NUCLEOTIDE SEQUENCE [LARGE SCALE GENOMIC DNA]</scope>
    <source>
        <strain evidence="4">CCM 8391</strain>
    </source>
</reference>
<keyword evidence="1" id="KW-0732">Signal</keyword>
<dbReference type="PROSITE" id="PS51257">
    <property type="entry name" value="PROKAR_LIPOPROTEIN"/>
    <property type="match status" value="1"/>
</dbReference>
<proteinExistence type="predicted"/>
<keyword evidence="4" id="KW-1185">Reference proteome</keyword>
<protein>
    <submittedName>
        <fullName evidence="3">Glycine betaine ABC transporter substrate-binding protein</fullName>
    </submittedName>
</protein>
<comment type="caution">
    <text evidence="3">The sequence shown here is derived from an EMBL/GenBank/DDBJ whole genome shotgun (WGS) entry which is preliminary data.</text>
</comment>
<dbReference type="Proteomes" id="UP001596302">
    <property type="component" value="Unassembled WGS sequence"/>
</dbReference>
<evidence type="ECO:0000313" key="3">
    <source>
        <dbReference type="EMBL" id="MFC5993570.1"/>
    </source>
</evidence>